<dbReference type="InterPro" id="IPR003616">
    <property type="entry name" value="Post-SET_dom"/>
</dbReference>
<keyword evidence="2" id="KW-0808">Transferase</keyword>
<dbReference type="OrthoDB" id="308383at2759"/>
<dbReference type="InterPro" id="IPR001214">
    <property type="entry name" value="SET_dom"/>
</dbReference>
<dbReference type="GO" id="GO:0032259">
    <property type="term" value="P:methylation"/>
    <property type="evidence" value="ECO:0007669"/>
    <property type="project" value="UniProtKB-KW"/>
</dbReference>
<evidence type="ECO:0000259" key="6">
    <source>
        <dbReference type="PROSITE" id="PS50868"/>
    </source>
</evidence>
<feature type="domain" description="Post-SET" evidence="6">
    <location>
        <begin position="129"/>
        <end position="145"/>
    </location>
</feature>
<dbReference type="SMART" id="SM00508">
    <property type="entry name" value="PostSET"/>
    <property type="match status" value="2"/>
</dbReference>
<keyword evidence="8" id="KW-0496">Mitochondrion</keyword>
<proteinExistence type="predicted"/>
<dbReference type="SMART" id="SM00317">
    <property type="entry name" value="SET"/>
    <property type="match status" value="2"/>
</dbReference>
<reference evidence="7 9" key="1">
    <citation type="submission" date="2015-02" db="EMBL/GenBank/DDBJ databases">
        <authorList>
            <person name="Chooi Y.-H."/>
        </authorList>
    </citation>
    <scope>NUCLEOTIDE SEQUENCE [LARGE SCALE GENOMIC DNA]</scope>
    <source>
        <strain evidence="7">E3</strain>
    </source>
</reference>
<evidence type="ECO:0000256" key="1">
    <source>
        <dbReference type="ARBA" id="ARBA00022603"/>
    </source>
</evidence>
<dbReference type="Pfam" id="PF00856">
    <property type="entry name" value="SET"/>
    <property type="match status" value="2"/>
</dbReference>
<evidence type="ECO:0000313" key="8">
    <source>
        <dbReference type="EMBL" id="SPQ97916.1"/>
    </source>
</evidence>
<sequence length="378" mass="43045">MLPDTIEVRPFDAYGFACRGLFAKVDMPAGALIWWHDKGTEPVDVYTRTQIEAHPQREKLVMFSYMLGDDQFSSTADPESDPSFFFNHSCSPNTWYDTDERIVAMRDIKAGEQLVYDYSFTETEASLHSGMKCQCGSGQCRGVLTFSEWRSRAFVKRYHGHLTEYIWRKHSENSWYDPRAELRHRPDGALGMFCRTTPGMAFRAGEKILVFSGKVVHRDQLLEPGALSARDWEMSLQVHQDLWQIPAWKESGDKCETTDYVNHSCDPSCGMLDSVTVVAIRDIQEGEEITIDYAMVNDGLITEPSDNFVCSCNSSICRGKITSSDWRIPELQRRYGDYFSPFMRQLIKQQNGKLKHKEVGEPQPPGEPVAKAITVVSS</sequence>
<dbReference type="PANTHER" id="PTHR12350:SF19">
    <property type="entry name" value="SET DOMAIN-CONTAINING PROTEIN"/>
    <property type="match status" value="1"/>
</dbReference>
<dbReference type="PROSITE" id="PS50280">
    <property type="entry name" value="SET"/>
    <property type="match status" value="2"/>
</dbReference>
<dbReference type="EMBL" id="OVEO01000008">
    <property type="protein sequence ID" value="SPQ97916.1"/>
    <property type="molecule type" value="Genomic_DNA"/>
</dbReference>
<name>A0A0G4IQX1_PLABS</name>
<feature type="region of interest" description="Disordered" evidence="4">
    <location>
        <begin position="356"/>
        <end position="378"/>
    </location>
</feature>
<dbReference type="Proteomes" id="UP000039324">
    <property type="component" value="Unassembled WGS sequence"/>
</dbReference>
<dbReference type="PROSITE" id="PS50868">
    <property type="entry name" value="POST_SET"/>
    <property type="match status" value="1"/>
</dbReference>
<dbReference type="Proteomes" id="UP000290189">
    <property type="component" value="Unassembled WGS sequence"/>
</dbReference>
<dbReference type="STRING" id="37360.A0A0G4IQX1"/>
<evidence type="ECO:0000313" key="7">
    <source>
        <dbReference type="EMBL" id="CEO97620.1"/>
    </source>
</evidence>
<keyword evidence="3" id="KW-0949">S-adenosyl-L-methionine</keyword>
<feature type="domain" description="SET" evidence="5">
    <location>
        <begin position="4"/>
        <end position="119"/>
    </location>
</feature>
<geneLocation type="mitochondrion" evidence="8"/>
<evidence type="ECO:0000256" key="4">
    <source>
        <dbReference type="SAM" id="MobiDB-lite"/>
    </source>
</evidence>
<accession>A0A0G4IQX1</accession>
<gene>
    <name evidence="7" type="ORF">PBRA_000965</name>
    <name evidence="8" type="ORF">PLBR_LOCUS5131</name>
</gene>
<reference evidence="8 10" key="2">
    <citation type="submission" date="2018-03" db="EMBL/GenBank/DDBJ databases">
        <authorList>
            <person name="Fogelqvist J."/>
        </authorList>
    </citation>
    <scope>NUCLEOTIDE SEQUENCE [LARGE SCALE GENOMIC DNA]</scope>
</reference>
<organism evidence="7 9">
    <name type="scientific">Plasmodiophora brassicae</name>
    <name type="common">Clubroot disease agent</name>
    <dbReference type="NCBI Taxonomy" id="37360"/>
    <lineage>
        <taxon>Eukaryota</taxon>
        <taxon>Sar</taxon>
        <taxon>Rhizaria</taxon>
        <taxon>Endomyxa</taxon>
        <taxon>Phytomyxea</taxon>
        <taxon>Plasmodiophorida</taxon>
        <taxon>Plasmodiophoridae</taxon>
        <taxon>Plasmodiophora</taxon>
    </lineage>
</organism>
<dbReference type="PANTHER" id="PTHR12350">
    <property type="entry name" value="HISTONE-LYSINE N-METHYLTRANSFERASE-RELATED"/>
    <property type="match status" value="1"/>
</dbReference>
<evidence type="ECO:0008006" key="11">
    <source>
        <dbReference type="Google" id="ProtNLM"/>
    </source>
</evidence>
<evidence type="ECO:0000256" key="2">
    <source>
        <dbReference type="ARBA" id="ARBA00022679"/>
    </source>
</evidence>
<dbReference type="OMA" id="CLCESAQ"/>
<dbReference type="Gene3D" id="2.170.270.10">
    <property type="entry name" value="SET domain"/>
    <property type="match status" value="2"/>
</dbReference>
<evidence type="ECO:0000256" key="3">
    <source>
        <dbReference type="ARBA" id="ARBA00022691"/>
    </source>
</evidence>
<dbReference type="GO" id="GO:0008168">
    <property type="term" value="F:methyltransferase activity"/>
    <property type="evidence" value="ECO:0007669"/>
    <property type="project" value="UniProtKB-KW"/>
</dbReference>
<evidence type="ECO:0000259" key="5">
    <source>
        <dbReference type="PROSITE" id="PS50280"/>
    </source>
</evidence>
<protein>
    <recommendedName>
        <fullName evidence="11">SET domain-containing protein</fullName>
    </recommendedName>
</protein>
<dbReference type="SUPFAM" id="SSF82199">
    <property type="entry name" value="SET domain"/>
    <property type="match status" value="2"/>
</dbReference>
<evidence type="ECO:0000313" key="9">
    <source>
        <dbReference type="Proteomes" id="UP000039324"/>
    </source>
</evidence>
<evidence type="ECO:0000313" key="10">
    <source>
        <dbReference type="Proteomes" id="UP000290189"/>
    </source>
</evidence>
<keyword evidence="1" id="KW-0489">Methyltransferase</keyword>
<keyword evidence="9" id="KW-1185">Reference proteome</keyword>
<dbReference type="InterPro" id="IPR046341">
    <property type="entry name" value="SET_dom_sf"/>
</dbReference>
<dbReference type="InterPro" id="IPR053201">
    <property type="entry name" value="Flavunoidine_N-MTase"/>
</dbReference>
<dbReference type="AlphaFoldDB" id="A0A0G4IQX1"/>
<dbReference type="EMBL" id="CDSF01000079">
    <property type="protein sequence ID" value="CEO97620.1"/>
    <property type="molecule type" value="Genomic_DNA"/>
</dbReference>
<feature type="domain" description="SET" evidence="5">
    <location>
        <begin position="178"/>
        <end position="294"/>
    </location>
</feature>